<name>A0A4C1X5I7_EUMVA</name>
<feature type="compositionally biased region" description="Basic and acidic residues" evidence="1">
    <location>
        <begin position="58"/>
        <end position="68"/>
    </location>
</feature>
<dbReference type="AlphaFoldDB" id="A0A4C1X5I7"/>
<accession>A0A4C1X5I7</accession>
<keyword evidence="3" id="KW-1185">Reference proteome</keyword>
<evidence type="ECO:0000313" key="2">
    <source>
        <dbReference type="EMBL" id="GBP58413.1"/>
    </source>
</evidence>
<feature type="region of interest" description="Disordered" evidence="1">
    <location>
        <begin position="35"/>
        <end position="68"/>
    </location>
</feature>
<dbReference type="Proteomes" id="UP000299102">
    <property type="component" value="Unassembled WGS sequence"/>
</dbReference>
<proteinExistence type="predicted"/>
<evidence type="ECO:0000256" key="1">
    <source>
        <dbReference type="SAM" id="MobiDB-lite"/>
    </source>
</evidence>
<evidence type="ECO:0000313" key="3">
    <source>
        <dbReference type="Proteomes" id="UP000299102"/>
    </source>
</evidence>
<organism evidence="2 3">
    <name type="scientific">Eumeta variegata</name>
    <name type="common">Bagworm moth</name>
    <name type="synonym">Eumeta japonica</name>
    <dbReference type="NCBI Taxonomy" id="151549"/>
    <lineage>
        <taxon>Eukaryota</taxon>
        <taxon>Metazoa</taxon>
        <taxon>Ecdysozoa</taxon>
        <taxon>Arthropoda</taxon>
        <taxon>Hexapoda</taxon>
        <taxon>Insecta</taxon>
        <taxon>Pterygota</taxon>
        <taxon>Neoptera</taxon>
        <taxon>Endopterygota</taxon>
        <taxon>Lepidoptera</taxon>
        <taxon>Glossata</taxon>
        <taxon>Ditrysia</taxon>
        <taxon>Tineoidea</taxon>
        <taxon>Psychidae</taxon>
        <taxon>Oiketicinae</taxon>
        <taxon>Eumeta</taxon>
    </lineage>
</organism>
<reference evidence="2 3" key="1">
    <citation type="journal article" date="2019" name="Commun. Biol.">
        <title>The bagworm genome reveals a unique fibroin gene that provides high tensile strength.</title>
        <authorList>
            <person name="Kono N."/>
            <person name="Nakamura H."/>
            <person name="Ohtoshi R."/>
            <person name="Tomita M."/>
            <person name="Numata K."/>
            <person name="Arakawa K."/>
        </authorList>
    </citation>
    <scope>NUCLEOTIDE SEQUENCE [LARGE SCALE GENOMIC DNA]</scope>
</reference>
<comment type="caution">
    <text evidence="2">The sequence shown here is derived from an EMBL/GenBank/DDBJ whole genome shotgun (WGS) entry which is preliminary data.</text>
</comment>
<sequence length="68" mass="7819">MENVLAQFYIINMWNLSGIALRSLASPVGVLIQQPTEERRKGRRPEEAPPARPAGSRFQERLKRETEK</sequence>
<dbReference type="EMBL" id="BGZK01000734">
    <property type="protein sequence ID" value="GBP58413.1"/>
    <property type="molecule type" value="Genomic_DNA"/>
</dbReference>
<protein>
    <submittedName>
        <fullName evidence="2">Uncharacterized protein</fullName>
    </submittedName>
</protein>
<feature type="compositionally biased region" description="Basic and acidic residues" evidence="1">
    <location>
        <begin position="36"/>
        <end position="49"/>
    </location>
</feature>
<gene>
    <name evidence="2" type="ORF">EVAR_39102_1</name>
</gene>